<protein>
    <recommendedName>
        <fullName evidence="6">tRNA dimethylallyltransferase</fullName>
        <ecNumber evidence="6">2.5.1.75</ecNumber>
    </recommendedName>
    <alternativeName>
        <fullName evidence="6">Dimethylallyl diphosphate:tRNA dimethylallyltransferase</fullName>
        <shortName evidence="6">DMAPP:tRNA dimethylallyltransferase</shortName>
        <shortName evidence="6">DMATase</shortName>
    </alternativeName>
    <alternativeName>
        <fullName evidence="6">Isopentenyl-diphosphate:tRNA isopentenyltransferase</fullName>
        <shortName evidence="6">IPP transferase</shortName>
        <shortName evidence="6">IPPT</shortName>
        <shortName evidence="6">IPTase</shortName>
    </alternativeName>
</protein>
<evidence type="ECO:0000313" key="11">
    <source>
        <dbReference type="Proteomes" id="UP001166191"/>
    </source>
</evidence>
<dbReference type="Pfam" id="PF01715">
    <property type="entry name" value="IPPT"/>
    <property type="match status" value="1"/>
</dbReference>
<accession>A0ABS6AK69</accession>
<comment type="cofactor">
    <cofactor evidence="1 6">
        <name>Mg(2+)</name>
        <dbReference type="ChEBI" id="CHEBI:18420"/>
    </cofactor>
</comment>
<proteinExistence type="inferred from homology"/>
<dbReference type="EMBL" id="JAHKNG010000022">
    <property type="protein sequence ID" value="MBU3030992.1"/>
    <property type="molecule type" value="Genomic_DNA"/>
</dbReference>
<keyword evidence="2 6" id="KW-0808">Transferase</keyword>
<evidence type="ECO:0000313" key="10">
    <source>
        <dbReference type="EMBL" id="MBU3030992.1"/>
    </source>
</evidence>
<comment type="subunit">
    <text evidence="6">Monomer.</text>
</comment>
<organism evidence="10 11">
    <name type="scientific">Paracoccus marinaquae</name>
    <dbReference type="NCBI Taxonomy" id="2841926"/>
    <lineage>
        <taxon>Bacteria</taxon>
        <taxon>Pseudomonadati</taxon>
        <taxon>Pseudomonadota</taxon>
        <taxon>Alphaproteobacteria</taxon>
        <taxon>Rhodobacterales</taxon>
        <taxon>Paracoccaceae</taxon>
        <taxon>Paracoccus</taxon>
    </lineage>
</organism>
<dbReference type="PANTHER" id="PTHR11088:SF60">
    <property type="entry name" value="TRNA DIMETHYLALLYLTRANSFERASE"/>
    <property type="match status" value="1"/>
</dbReference>
<keyword evidence="3 6" id="KW-0547">Nucleotide-binding</keyword>
<dbReference type="InterPro" id="IPR018022">
    <property type="entry name" value="IPT"/>
</dbReference>
<feature type="site" description="Interaction with substrate tRNA" evidence="6">
    <location>
        <position position="126"/>
    </location>
</feature>
<comment type="catalytic activity">
    <reaction evidence="6 7">
        <text>adenosine(37) in tRNA + dimethylallyl diphosphate = N(6)-dimethylallyladenosine(37) in tRNA + diphosphate</text>
        <dbReference type="Rhea" id="RHEA:26482"/>
        <dbReference type="Rhea" id="RHEA-COMP:10162"/>
        <dbReference type="Rhea" id="RHEA-COMP:10375"/>
        <dbReference type="ChEBI" id="CHEBI:33019"/>
        <dbReference type="ChEBI" id="CHEBI:57623"/>
        <dbReference type="ChEBI" id="CHEBI:74411"/>
        <dbReference type="ChEBI" id="CHEBI:74415"/>
        <dbReference type="EC" id="2.5.1.75"/>
    </reaction>
</comment>
<dbReference type="HAMAP" id="MF_00185">
    <property type="entry name" value="IPP_trans"/>
    <property type="match status" value="1"/>
</dbReference>
<dbReference type="PANTHER" id="PTHR11088">
    <property type="entry name" value="TRNA DIMETHYLALLYLTRANSFERASE"/>
    <property type="match status" value="1"/>
</dbReference>
<comment type="function">
    <text evidence="6 8">Catalyzes the transfer of a dimethylallyl group onto the adenine at position 37 in tRNAs that read codons beginning with uridine, leading to the formation of N6-(dimethylallyl)adenosine (i(6)A).</text>
</comment>
<dbReference type="Proteomes" id="UP001166191">
    <property type="component" value="Unassembled WGS sequence"/>
</dbReference>
<gene>
    <name evidence="6 10" type="primary">miaA</name>
    <name evidence="10" type="ORF">KNW02_12780</name>
</gene>
<feature type="binding site" evidence="6">
    <location>
        <begin position="21"/>
        <end position="26"/>
    </location>
    <ligand>
        <name>substrate</name>
    </ligand>
</feature>
<keyword evidence="5 6" id="KW-0460">Magnesium</keyword>
<dbReference type="NCBIfam" id="TIGR00174">
    <property type="entry name" value="miaA"/>
    <property type="match status" value="1"/>
</dbReference>
<dbReference type="RefSeq" id="WP_216033666.1">
    <property type="nucleotide sequence ID" value="NZ_JAHKNG010000022.1"/>
</dbReference>
<evidence type="ECO:0000256" key="9">
    <source>
        <dbReference type="RuleBase" id="RU003785"/>
    </source>
</evidence>
<comment type="similarity">
    <text evidence="6 9">Belongs to the IPP transferase family.</text>
</comment>
<dbReference type="GO" id="GO:0052381">
    <property type="term" value="F:tRNA dimethylallyltransferase activity"/>
    <property type="evidence" value="ECO:0007669"/>
    <property type="project" value="UniProtKB-EC"/>
</dbReference>
<evidence type="ECO:0000256" key="4">
    <source>
        <dbReference type="ARBA" id="ARBA00022840"/>
    </source>
</evidence>
<dbReference type="InterPro" id="IPR039657">
    <property type="entry name" value="Dimethylallyltransferase"/>
</dbReference>
<evidence type="ECO:0000256" key="1">
    <source>
        <dbReference type="ARBA" id="ARBA00001946"/>
    </source>
</evidence>
<reference evidence="10" key="1">
    <citation type="submission" date="2021-06" db="EMBL/GenBank/DDBJ databases">
        <title>Paracoccus bacterium XHP0099 sp. nov., isolated from the surface waters of the Yellow Sea.</title>
        <authorList>
            <person name="Xue H."/>
            <person name="Zhang D."/>
        </authorList>
    </citation>
    <scope>NUCLEOTIDE SEQUENCE</scope>
    <source>
        <strain evidence="10">XHP0099</strain>
    </source>
</reference>
<keyword evidence="6 7" id="KW-0819">tRNA processing</keyword>
<evidence type="ECO:0000256" key="5">
    <source>
        <dbReference type="ARBA" id="ARBA00022842"/>
    </source>
</evidence>
<evidence type="ECO:0000256" key="3">
    <source>
        <dbReference type="ARBA" id="ARBA00022741"/>
    </source>
</evidence>
<sequence length="299" mass="32586">MPDPDLTGIDPSRHLLLAGPTASGKSALALAVARRQGGLIVNADALQIWSCWQVLTARPSVADEAAAPHALYGHVGPERSYSVGDWLREVEGLLDRRLIIVGGTGLYLTALTQGLALVPPVPAEIRAEGNARLALADGLAGMAAELDPATAARIDLRNPARVQRAWEVLRATGRGLSDWQAETPPPLIGPEDAQRILISADRDWLADRIAQRFHAMMDAGALAEARAMLPYWDPGRQWARAIGAPELVAHLHGETDLAGATEKAIIATRQYAKAQRHWFRGRMRDWKNWRISDKNTRID</sequence>
<feature type="site" description="Interaction with substrate tRNA" evidence="6">
    <location>
        <position position="104"/>
    </location>
</feature>
<evidence type="ECO:0000256" key="8">
    <source>
        <dbReference type="RuleBase" id="RU003784"/>
    </source>
</evidence>
<keyword evidence="11" id="KW-1185">Reference proteome</keyword>
<comment type="caution">
    <text evidence="6">Lacks conserved residue(s) required for the propagation of feature annotation.</text>
</comment>
<keyword evidence="4 6" id="KW-0067">ATP-binding</keyword>
<evidence type="ECO:0000256" key="2">
    <source>
        <dbReference type="ARBA" id="ARBA00022679"/>
    </source>
</evidence>
<feature type="binding site" evidence="6">
    <location>
        <begin position="19"/>
        <end position="26"/>
    </location>
    <ligand>
        <name>ATP</name>
        <dbReference type="ChEBI" id="CHEBI:30616"/>
    </ligand>
</feature>
<name>A0ABS6AK69_9RHOB</name>
<comment type="caution">
    <text evidence="10">The sequence shown here is derived from an EMBL/GenBank/DDBJ whole genome shotgun (WGS) entry which is preliminary data.</text>
</comment>
<dbReference type="EC" id="2.5.1.75" evidence="6"/>
<evidence type="ECO:0000256" key="7">
    <source>
        <dbReference type="RuleBase" id="RU003783"/>
    </source>
</evidence>
<evidence type="ECO:0000256" key="6">
    <source>
        <dbReference type="HAMAP-Rule" id="MF_00185"/>
    </source>
</evidence>